<sequence length="150" mass="17503">MGQFIIRVYGLVINKKNELLISDEFELNTKMTKFPGGGLEFGEGLINGLKREFEEECNGQQIENVKHFYTTDFYQKALFYDDAQLISIYYLADLKPPLKFIISEYAFDFKIDAGQTQSFRWAKIKDLKVDDITFPIDKFVLNKLKAIFNE</sequence>
<dbReference type="InterPro" id="IPR000086">
    <property type="entry name" value="NUDIX_hydrolase_dom"/>
</dbReference>
<keyword evidence="3" id="KW-1185">Reference proteome</keyword>
<proteinExistence type="predicted"/>
<dbReference type="KEGG" id="drc:G0Q07_05585"/>
<dbReference type="RefSeq" id="WP_163345154.1">
    <property type="nucleotide sequence ID" value="NZ_CP048409.1"/>
</dbReference>
<dbReference type="SUPFAM" id="SSF55811">
    <property type="entry name" value="Nudix"/>
    <property type="match status" value="1"/>
</dbReference>
<dbReference type="PROSITE" id="PS51462">
    <property type="entry name" value="NUDIX"/>
    <property type="match status" value="1"/>
</dbReference>
<protein>
    <submittedName>
        <fullName evidence="2">NUDIX domain-containing protein</fullName>
    </submittedName>
</protein>
<name>A0A6C0RAX1_9BACT</name>
<dbReference type="Proteomes" id="UP000474630">
    <property type="component" value="Chromosome"/>
</dbReference>
<reference evidence="2 3" key="1">
    <citation type="submission" date="2020-02" db="EMBL/GenBank/DDBJ databases">
        <title>Genome sequencing for Draconibacterium sp. strain M1.</title>
        <authorList>
            <person name="Park S.-J."/>
        </authorList>
    </citation>
    <scope>NUCLEOTIDE SEQUENCE [LARGE SCALE GENOMIC DNA]</scope>
    <source>
        <strain evidence="2 3">M1</strain>
    </source>
</reference>
<accession>A0A6C0RAX1</accession>
<dbReference type="AlphaFoldDB" id="A0A6C0RAX1"/>
<evidence type="ECO:0000313" key="3">
    <source>
        <dbReference type="Proteomes" id="UP000474630"/>
    </source>
</evidence>
<evidence type="ECO:0000259" key="1">
    <source>
        <dbReference type="PROSITE" id="PS51462"/>
    </source>
</evidence>
<dbReference type="EMBL" id="CP048409">
    <property type="protein sequence ID" value="QIA07227.1"/>
    <property type="molecule type" value="Genomic_DNA"/>
</dbReference>
<dbReference type="InterPro" id="IPR015797">
    <property type="entry name" value="NUDIX_hydrolase-like_dom_sf"/>
</dbReference>
<organism evidence="2 3">
    <name type="scientific">Draconibacterium halophilum</name>
    <dbReference type="NCBI Taxonomy" id="2706887"/>
    <lineage>
        <taxon>Bacteria</taxon>
        <taxon>Pseudomonadati</taxon>
        <taxon>Bacteroidota</taxon>
        <taxon>Bacteroidia</taxon>
        <taxon>Marinilabiliales</taxon>
        <taxon>Prolixibacteraceae</taxon>
        <taxon>Draconibacterium</taxon>
    </lineage>
</organism>
<gene>
    <name evidence="2" type="ORF">G0Q07_05585</name>
</gene>
<dbReference type="Gene3D" id="3.90.79.10">
    <property type="entry name" value="Nucleoside Triphosphate Pyrophosphohydrolase"/>
    <property type="match status" value="1"/>
</dbReference>
<dbReference type="Pfam" id="PF00293">
    <property type="entry name" value="NUDIX"/>
    <property type="match status" value="1"/>
</dbReference>
<feature type="domain" description="Nudix hydrolase" evidence="1">
    <location>
        <begin position="1"/>
        <end position="144"/>
    </location>
</feature>
<evidence type="ECO:0000313" key="2">
    <source>
        <dbReference type="EMBL" id="QIA07227.1"/>
    </source>
</evidence>